<evidence type="ECO:0000313" key="3">
    <source>
        <dbReference type="Proteomes" id="UP000249115"/>
    </source>
</evidence>
<name>A0A2W7R449_9BACT</name>
<dbReference type="EMBL" id="VORV01000010">
    <property type="protein sequence ID" value="TXD76615.1"/>
    <property type="molecule type" value="Genomic_DNA"/>
</dbReference>
<evidence type="ECO:0008006" key="5">
    <source>
        <dbReference type="Google" id="ProtNLM"/>
    </source>
</evidence>
<dbReference type="Proteomes" id="UP000321927">
    <property type="component" value="Unassembled WGS sequence"/>
</dbReference>
<comment type="caution">
    <text evidence="1">The sequence shown here is derived from an EMBL/GenBank/DDBJ whole genome shotgun (WGS) entry which is preliminary data.</text>
</comment>
<accession>A0A2W7R449</accession>
<dbReference type="OrthoDB" id="816825at2"/>
<protein>
    <recommendedName>
        <fullName evidence="5">Peptidase C25-like protein</fullName>
    </recommendedName>
</protein>
<gene>
    <name evidence="2" type="ORF">ESW18_14730</name>
    <name evidence="1" type="ORF">LV84_03094</name>
</gene>
<dbReference type="RefSeq" id="WP_086502385.1">
    <property type="nucleotide sequence ID" value="NZ_MSSV01000015.1"/>
</dbReference>
<organism evidence="1 3">
    <name type="scientific">Algoriphagus ratkowskyi</name>
    <dbReference type="NCBI Taxonomy" id="57028"/>
    <lineage>
        <taxon>Bacteria</taxon>
        <taxon>Pseudomonadati</taxon>
        <taxon>Bacteroidota</taxon>
        <taxon>Cytophagia</taxon>
        <taxon>Cytophagales</taxon>
        <taxon>Cyclobacteriaceae</taxon>
        <taxon>Algoriphagus</taxon>
    </lineage>
</organism>
<evidence type="ECO:0000313" key="4">
    <source>
        <dbReference type="Proteomes" id="UP000321927"/>
    </source>
</evidence>
<evidence type="ECO:0000313" key="1">
    <source>
        <dbReference type="EMBL" id="PZX53986.1"/>
    </source>
</evidence>
<dbReference type="EMBL" id="QKZU01000011">
    <property type="protein sequence ID" value="PZX53986.1"/>
    <property type="molecule type" value="Genomic_DNA"/>
</dbReference>
<reference evidence="2 4" key="2">
    <citation type="submission" date="2019-08" db="EMBL/GenBank/DDBJ databases">
        <title>Genome of Algoriphagus ratkowskyi IC026.</title>
        <authorList>
            <person name="Bowman J.P."/>
        </authorList>
    </citation>
    <scope>NUCLEOTIDE SEQUENCE [LARGE SCALE GENOMIC DNA]</scope>
    <source>
        <strain evidence="2 4">IC026</strain>
    </source>
</reference>
<evidence type="ECO:0000313" key="2">
    <source>
        <dbReference type="EMBL" id="TXD76615.1"/>
    </source>
</evidence>
<sequence>MKTIKLGKLTLPEFAAEKAIGVRGDGSLMYAKEVVSGKMPPKFGMDLTSLDNIAKLAIQRIKLEPELKIGVIEAGTYSKAEIISHIENQTSFGRQIADAEVKYAEYLLNQMLGKISIDSLKFVMPKAEVLPTIPTEWKIIPKAQWKLFSNKVLFCENTTDSVTSEVATYRQNNVHPVFASRGFEVIKLIGVNDNRTNFAARAKESRVTYISGIGHGNYDNYTGHSNSSLLRVGSYDSSEVDNSSIHFLSCRTGRDLGPNTVSKGAFSYMGYTENFTFTWANSTLFWIADSQYDISMALGRTVQQSVADSVAQFNVGMAAVPGTTTAALLMQDRDLMRSAMSGAAWGSKTARIQPYVFYHMTLADFTMKRL</sequence>
<keyword evidence="4" id="KW-1185">Reference proteome</keyword>
<reference evidence="1 3" key="1">
    <citation type="submission" date="2018-06" db="EMBL/GenBank/DDBJ databases">
        <title>Genomic Encyclopedia of Archaeal and Bacterial Type Strains, Phase II (KMG-II): from individual species to whole genera.</title>
        <authorList>
            <person name="Goeker M."/>
        </authorList>
    </citation>
    <scope>NUCLEOTIDE SEQUENCE [LARGE SCALE GENOMIC DNA]</scope>
    <source>
        <strain evidence="1 3">DSM 22686</strain>
    </source>
</reference>
<dbReference type="AlphaFoldDB" id="A0A2W7R449"/>
<proteinExistence type="predicted"/>
<dbReference type="Proteomes" id="UP000249115">
    <property type="component" value="Unassembled WGS sequence"/>
</dbReference>